<evidence type="ECO:0000313" key="5">
    <source>
        <dbReference type="Proteomes" id="UP000015105"/>
    </source>
</evidence>
<reference evidence="4" key="3">
    <citation type="journal article" date="2017" name="Nature">
        <title>Genome sequence of the progenitor of the wheat D genome Aegilops tauschii.</title>
        <authorList>
            <person name="Luo M.C."/>
            <person name="Gu Y.Q."/>
            <person name="Puiu D."/>
            <person name="Wang H."/>
            <person name="Twardziok S.O."/>
            <person name="Deal K.R."/>
            <person name="Huo N."/>
            <person name="Zhu T."/>
            <person name="Wang L."/>
            <person name="Wang Y."/>
            <person name="McGuire P.E."/>
            <person name="Liu S."/>
            <person name="Long H."/>
            <person name="Ramasamy R.K."/>
            <person name="Rodriguez J.C."/>
            <person name="Van S.L."/>
            <person name="Yuan L."/>
            <person name="Wang Z."/>
            <person name="Xia Z."/>
            <person name="Xiao L."/>
            <person name="Anderson O.D."/>
            <person name="Ouyang S."/>
            <person name="Liang Y."/>
            <person name="Zimin A.V."/>
            <person name="Pertea G."/>
            <person name="Qi P."/>
            <person name="Bennetzen J.L."/>
            <person name="Dai X."/>
            <person name="Dawson M.W."/>
            <person name="Muller H.G."/>
            <person name="Kugler K."/>
            <person name="Rivarola-Duarte L."/>
            <person name="Spannagl M."/>
            <person name="Mayer K.F.X."/>
            <person name="Lu F.H."/>
            <person name="Bevan M.W."/>
            <person name="Leroy P."/>
            <person name="Li P."/>
            <person name="You F.M."/>
            <person name="Sun Q."/>
            <person name="Liu Z."/>
            <person name="Lyons E."/>
            <person name="Wicker T."/>
            <person name="Salzberg S.L."/>
            <person name="Devos K.M."/>
            <person name="Dvorak J."/>
        </authorList>
    </citation>
    <scope>NUCLEOTIDE SEQUENCE [LARGE SCALE GENOMIC DNA]</scope>
    <source>
        <strain evidence="4">cv. AL8/78</strain>
    </source>
</reference>
<dbReference type="GO" id="GO:0004575">
    <property type="term" value="F:sucrose alpha-glucosidase activity"/>
    <property type="evidence" value="ECO:0007669"/>
    <property type="project" value="TreeGrafter"/>
</dbReference>
<organism evidence="4 5">
    <name type="scientific">Aegilops tauschii subsp. strangulata</name>
    <name type="common">Goatgrass</name>
    <dbReference type="NCBI Taxonomy" id="200361"/>
    <lineage>
        <taxon>Eukaryota</taxon>
        <taxon>Viridiplantae</taxon>
        <taxon>Streptophyta</taxon>
        <taxon>Embryophyta</taxon>
        <taxon>Tracheophyta</taxon>
        <taxon>Spermatophyta</taxon>
        <taxon>Magnoliopsida</taxon>
        <taxon>Liliopsida</taxon>
        <taxon>Poales</taxon>
        <taxon>Poaceae</taxon>
        <taxon>BOP clade</taxon>
        <taxon>Pooideae</taxon>
        <taxon>Triticodae</taxon>
        <taxon>Triticeae</taxon>
        <taxon>Triticinae</taxon>
        <taxon>Aegilops</taxon>
    </lineage>
</organism>
<keyword evidence="3" id="KW-0326">Glycosidase</keyword>
<reference evidence="5" key="2">
    <citation type="journal article" date="2017" name="Nat. Plants">
        <title>The Aegilops tauschii genome reveals multiple impacts of transposons.</title>
        <authorList>
            <person name="Zhao G."/>
            <person name="Zou C."/>
            <person name="Li K."/>
            <person name="Wang K."/>
            <person name="Li T."/>
            <person name="Gao L."/>
            <person name="Zhang X."/>
            <person name="Wang H."/>
            <person name="Yang Z."/>
            <person name="Liu X."/>
            <person name="Jiang W."/>
            <person name="Mao L."/>
            <person name="Kong X."/>
            <person name="Jiao Y."/>
            <person name="Jia J."/>
        </authorList>
    </citation>
    <scope>NUCLEOTIDE SEQUENCE [LARGE SCALE GENOMIC DNA]</scope>
    <source>
        <strain evidence="5">cv. AL8/78</strain>
    </source>
</reference>
<accession>A0A453I7L9</accession>
<dbReference type="PANTHER" id="PTHR31916:SF60">
    <property type="entry name" value="NEUTRAL_ALKALINE INVERTASE 1, MITOCHONDRIAL"/>
    <property type="match status" value="1"/>
</dbReference>
<keyword evidence="1" id="KW-0378">Hydrolase</keyword>
<dbReference type="SUPFAM" id="SSF48208">
    <property type="entry name" value="Six-hairpin glycosidases"/>
    <property type="match status" value="1"/>
</dbReference>
<name>A0A453I7L9_AEGTS</name>
<evidence type="ECO:0000256" key="1">
    <source>
        <dbReference type="ARBA" id="ARBA00022801"/>
    </source>
</evidence>
<dbReference type="PANTHER" id="PTHR31916">
    <property type="match status" value="1"/>
</dbReference>
<protein>
    <submittedName>
        <fullName evidence="4">Uncharacterized protein</fullName>
    </submittedName>
</protein>
<dbReference type="InterPro" id="IPR008928">
    <property type="entry name" value="6-hairpin_glycosidase_sf"/>
</dbReference>
<evidence type="ECO:0000256" key="2">
    <source>
        <dbReference type="ARBA" id="ARBA00023277"/>
    </source>
</evidence>
<dbReference type="InterPro" id="IPR024746">
    <property type="entry name" value="Glyco_hydro_100"/>
</dbReference>
<keyword evidence="2" id="KW-0119">Carbohydrate metabolism</keyword>
<reference evidence="5" key="1">
    <citation type="journal article" date="2014" name="Science">
        <title>Ancient hybridizations among the ancestral genomes of bread wheat.</title>
        <authorList>
            <consortium name="International Wheat Genome Sequencing Consortium,"/>
            <person name="Marcussen T."/>
            <person name="Sandve S.R."/>
            <person name="Heier L."/>
            <person name="Spannagl M."/>
            <person name="Pfeifer M."/>
            <person name="Jakobsen K.S."/>
            <person name="Wulff B.B."/>
            <person name="Steuernagel B."/>
            <person name="Mayer K.F."/>
            <person name="Olsen O.A."/>
        </authorList>
    </citation>
    <scope>NUCLEOTIDE SEQUENCE [LARGE SCALE GENOMIC DNA]</scope>
    <source>
        <strain evidence="5">cv. AL8/78</strain>
    </source>
</reference>
<proteinExistence type="predicted"/>
<dbReference type="GO" id="GO:0033926">
    <property type="term" value="F:endo-alpha-N-acetylgalactosaminidase activity"/>
    <property type="evidence" value="ECO:0007669"/>
    <property type="project" value="InterPro"/>
</dbReference>
<dbReference type="AlphaFoldDB" id="A0A453I7L9"/>
<reference evidence="4" key="4">
    <citation type="submission" date="2019-03" db="UniProtKB">
        <authorList>
            <consortium name="EnsemblPlants"/>
        </authorList>
    </citation>
    <scope>IDENTIFICATION</scope>
</reference>
<dbReference type="GO" id="GO:0005987">
    <property type="term" value="P:sucrose catabolic process"/>
    <property type="evidence" value="ECO:0007669"/>
    <property type="project" value="TreeGrafter"/>
</dbReference>
<sequence length="101" mass="11432">MGRPDLARRAVEAVEKRLSDDKWPEYYDTRTGRFIGKQSRLYQTWTIAGFLSSKMLLDCPEMASILICDEDLELLEGCACGLSNSARIKCSRRAARSQVLV</sequence>
<evidence type="ECO:0000256" key="3">
    <source>
        <dbReference type="ARBA" id="ARBA00023295"/>
    </source>
</evidence>
<dbReference type="EnsemblPlants" id="AET4Gv20473400.21">
    <property type="protein sequence ID" value="AET4Gv20473400.21"/>
    <property type="gene ID" value="AET4Gv20473400"/>
</dbReference>
<evidence type="ECO:0000313" key="4">
    <source>
        <dbReference type="EnsemblPlants" id="AET4Gv20473400.21"/>
    </source>
</evidence>
<keyword evidence="5" id="KW-1185">Reference proteome</keyword>
<dbReference type="Gramene" id="AET4Gv20473400.21">
    <property type="protein sequence ID" value="AET4Gv20473400.21"/>
    <property type="gene ID" value="AET4Gv20473400"/>
</dbReference>
<dbReference type="GO" id="GO:0005739">
    <property type="term" value="C:mitochondrion"/>
    <property type="evidence" value="ECO:0007669"/>
    <property type="project" value="TreeGrafter"/>
</dbReference>
<reference evidence="4" key="5">
    <citation type="journal article" date="2021" name="G3 (Bethesda)">
        <title>Aegilops tauschii genome assembly Aet v5.0 features greater sequence contiguity and improved annotation.</title>
        <authorList>
            <person name="Wang L."/>
            <person name="Zhu T."/>
            <person name="Rodriguez J.C."/>
            <person name="Deal K.R."/>
            <person name="Dubcovsky J."/>
            <person name="McGuire P.E."/>
            <person name="Lux T."/>
            <person name="Spannagl M."/>
            <person name="Mayer K.F.X."/>
            <person name="Baldrich P."/>
            <person name="Meyers B.C."/>
            <person name="Huo N."/>
            <person name="Gu Y.Q."/>
            <person name="Zhou H."/>
            <person name="Devos K.M."/>
            <person name="Bennetzen J.L."/>
            <person name="Unver T."/>
            <person name="Budak H."/>
            <person name="Gulick P.J."/>
            <person name="Galiba G."/>
            <person name="Kalapos B."/>
            <person name="Nelson D.R."/>
            <person name="Li P."/>
            <person name="You F.M."/>
            <person name="Luo M.C."/>
            <person name="Dvorak J."/>
        </authorList>
    </citation>
    <scope>NUCLEOTIDE SEQUENCE [LARGE SCALE GENOMIC DNA]</scope>
    <source>
        <strain evidence="4">cv. AL8/78</strain>
    </source>
</reference>
<dbReference type="Pfam" id="PF12899">
    <property type="entry name" value="Glyco_hydro_100"/>
    <property type="match status" value="1"/>
</dbReference>
<dbReference type="Proteomes" id="UP000015105">
    <property type="component" value="Chromosome 4D"/>
</dbReference>